<sequence>CKTMEAVELLGGDECSLVAQSVKWRSRIWVVVVMREEGNW</sequence>
<dbReference type="EMBL" id="LXQA010721457">
    <property type="protein sequence ID" value="MCI67669.1"/>
    <property type="molecule type" value="Genomic_DNA"/>
</dbReference>
<protein>
    <submittedName>
        <fullName evidence="1">Uncharacterized protein</fullName>
    </submittedName>
</protein>
<evidence type="ECO:0000313" key="1">
    <source>
        <dbReference type="EMBL" id="MCI67669.1"/>
    </source>
</evidence>
<dbReference type="AlphaFoldDB" id="A0A392U2N4"/>
<keyword evidence="2" id="KW-1185">Reference proteome</keyword>
<reference evidence="1 2" key="1">
    <citation type="journal article" date="2018" name="Front. Plant Sci.">
        <title>Red Clover (Trifolium pratense) and Zigzag Clover (T. medium) - A Picture of Genomic Similarities and Differences.</title>
        <authorList>
            <person name="Dluhosova J."/>
            <person name="Istvanek J."/>
            <person name="Nedelnik J."/>
            <person name="Repkova J."/>
        </authorList>
    </citation>
    <scope>NUCLEOTIDE SEQUENCE [LARGE SCALE GENOMIC DNA]</scope>
    <source>
        <strain evidence="2">cv. 10/8</strain>
        <tissue evidence="1">Leaf</tissue>
    </source>
</reference>
<organism evidence="1 2">
    <name type="scientific">Trifolium medium</name>
    <dbReference type="NCBI Taxonomy" id="97028"/>
    <lineage>
        <taxon>Eukaryota</taxon>
        <taxon>Viridiplantae</taxon>
        <taxon>Streptophyta</taxon>
        <taxon>Embryophyta</taxon>
        <taxon>Tracheophyta</taxon>
        <taxon>Spermatophyta</taxon>
        <taxon>Magnoliopsida</taxon>
        <taxon>eudicotyledons</taxon>
        <taxon>Gunneridae</taxon>
        <taxon>Pentapetalae</taxon>
        <taxon>rosids</taxon>
        <taxon>fabids</taxon>
        <taxon>Fabales</taxon>
        <taxon>Fabaceae</taxon>
        <taxon>Papilionoideae</taxon>
        <taxon>50 kb inversion clade</taxon>
        <taxon>NPAAA clade</taxon>
        <taxon>Hologalegina</taxon>
        <taxon>IRL clade</taxon>
        <taxon>Trifolieae</taxon>
        <taxon>Trifolium</taxon>
    </lineage>
</organism>
<dbReference type="Proteomes" id="UP000265520">
    <property type="component" value="Unassembled WGS sequence"/>
</dbReference>
<feature type="non-terminal residue" evidence="1">
    <location>
        <position position="1"/>
    </location>
</feature>
<proteinExistence type="predicted"/>
<evidence type="ECO:0000313" key="2">
    <source>
        <dbReference type="Proteomes" id="UP000265520"/>
    </source>
</evidence>
<accession>A0A392U2N4</accession>
<comment type="caution">
    <text evidence="1">The sequence shown here is derived from an EMBL/GenBank/DDBJ whole genome shotgun (WGS) entry which is preliminary data.</text>
</comment>
<name>A0A392U2N4_9FABA</name>